<keyword evidence="10 16" id="KW-0418">Kinase</keyword>
<dbReference type="SUPFAM" id="SSF50800">
    <property type="entry name" value="PK beta-barrel domain-like"/>
    <property type="match status" value="1"/>
</dbReference>
<keyword evidence="8" id="KW-0479">Metal-binding</keyword>
<dbReference type="Proteomes" id="UP000001366">
    <property type="component" value="Chromosome"/>
</dbReference>
<dbReference type="eggNOG" id="COG0469">
    <property type="taxonomic scope" value="Bacteria"/>
</dbReference>
<dbReference type="RefSeq" id="WP_012675623.1">
    <property type="nucleotide sequence ID" value="NC_012440.1"/>
</dbReference>
<gene>
    <name evidence="19" type="primary">pyk</name>
    <name evidence="19" type="ordered locus">PERMA_0022</name>
</gene>
<dbReference type="NCBIfam" id="TIGR01064">
    <property type="entry name" value="pyruv_kin"/>
    <property type="match status" value="1"/>
</dbReference>
<evidence type="ECO:0000313" key="19">
    <source>
        <dbReference type="EMBL" id="ACO03384.1"/>
    </source>
</evidence>
<keyword evidence="14 19" id="KW-0670">Pyruvate</keyword>
<dbReference type="KEGG" id="pmx:PERMA_0022"/>
<dbReference type="InterPro" id="IPR015795">
    <property type="entry name" value="Pyrv_Knase_C"/>
</dbReference>
<keyword evidence="20" id="KW-1185">Reference proteome</keyword>
<dbReference type="GO" id="GO:0004743">
    <property type="term" value="F:pyruvate kinase activity"/>
    <property type="evidence" value="ECO:0007669"/>
    <property type="project" value="UniProtKB-UniRule"/>
</dbReference>
<keyword evidence="9" id="KW-0547">Nucleotide-binding</keyword>
<keyword evidence="7 16" id="KW-0808">Transferase</keyword>
<comment type="pathway">
    <text evidence="3 16">Carbohydrate degradation; glycolysis; pyruvate from D-glyceraldehyde 3-phosphate: step 5/5.</text>
</comment>
<proteinExistence type="inferred from homology"/>
<evidence type="ECO:0000256" key="10">
    <source>
        <dbReference type="ARBA" id="ARBA00022777"/>
    </source>
</evidence>
<feature type="domain" description="Pyruvate kinase barrel" evidence="17">
    <location>
        <begin position="1"/>
        <end position="321"/>
    </location>
</feature>
<dbReference type="GO" id="GO:0030955">
    <property type="term" value="F:potassium ion binding"/>
    <property type="evidence" value="ECO:0007669"/>
    <property type="project" value="UniProtKB-UniRule"/>
</dbReference>
<dbReference type="PaxDb" id="123214-PERMA_0022"/>
<dbReference type="SUPFAM" id="SSF51621">
    <property type="entry name" value="Phosphoenolpyruvate/pyruvate domain"/>
    <property type="match status" value="1"/>
</dbReference>
<evidence type="ECO:0000256" key="6">
    <source>
        <dbReference type="ARBA" id="ARBA00018587"/>
    </source>
</evidence>
<comment type="similarity">
    <text evidence="4 16">Belongs to the pyruvate kinase family.</text>
</comment>
<dbReference type="InterPro" id="IPR011037">
    <property type="entry name" value="Pyrv_Knase-like_insert_dom_sf"/>
</dbReference>
<dbReference type="EMBL" id="CP001230">
    <property type="protein sequence ID" value="ACO03384.1"/>
    <property type="molecule type" value="Genomic_DNA"/>
</dbReference>
<comment type="cofactor">
    <cofactor evidence="2">
        <name>K(+)</name>
        <dbReference type="ChEBI" id="CHEBI:29103"/>
    </cofactor>
</comment>
<dbReference type="GO" id="GO:0016301">
    <property type="term" value="F:kinase activity"/>
    <property type="evidence" value="ECO:0007669"/>
    <property type="project" value="UniProtKB-KW"/>
</dbReference>
<dbReference type="InterPro" id="IPR036918">
    <property type="entry name" value="Pyrv_Knase_C_sf"/>
</dbReference>
<evidence type="ECO:0000256" key="2">
    <source>
        <dbReference type="ARBA" id="ARBA00001958"/>
    </source>
</evidence>
<dbReference type="NCBIfam" id="NF004978">
    <property type="entry name" value="PRK06354.1"/>
    <property type="match status" value="1"/>
</dbReference>
<sequence length="479" mass="53568">MRRTKIVATLGPATSSEEMIEKLILSGVDVFRFNFSHGDHETHLQNLKKVRSISEKLGKPIAVLQDLSGPKIRIGVVEEPFYLHFEDRIRIVKEEVIGNKERISINYPEVLDQLEKGSYIYISDGSIRLQVVDKDDEGITAKVIVGGMVSSKKGVNFPNVRLNIPSITEKDKKDIKFAIEEDIDLIALSFVKTAEDVIQAKEIIRSYGGDTPLFAKIEKHEAIENIDRIIEEADGIMVARGDLGVEIDMEKVPVLQKMIIKKANEKGKPVITATQMLTSMVSSPRPTRAEVSDIANAVLDGTDAVMLSDETTVGKYPLEAVKVMERTICETEKVYPFFTEKEHAPTDPSLSVAYASNSLAKNLNGKAIAVFTKTGRTVRNVAKFRPKCPVLALTHDEKTLRRLNIVWGVKPYMIIKEEKDTDRMLCEFIGKAYTEDYRTDEIVITLIGYVGSIPGSTNIIRILMEGDVKQLLKECRISQ</sequence>
<dbReference type="SUPFAM" id="SSF52935">
    <property type="entry name" value="PK C-terminal domain-like"/>
    <property type="match status" value="1"/>
</dbReference>
<dbReference type="Gene3D" id="2.40.33.10">
    <property type="entry name" value="PK beta-barrel domain-like"/>
    <property type="match status" value="1"/>
</dbReference>
<organism evidence="19 20">
    <name type="scientific">Persephonella marina (strain DSM 14350 / EX-H1)</name>
    <dbReference type="NCBI Taxonomy" id="123214"/>
    <lineage>
        <taxon>Bacteria</taxon>
        <taxon>Pseudomonadati</taxon>
        <taxon>Aquificota</taxon>
        <taxon>Aquificia</taxon>
        <taxon>Aquificales</taxon>
        <taxon>Hydrogenothermaceae</taxon>
        <taxon>Persephonella</taxon>
    </lineage>
</organism>
<dbReference type="Pfam" id="PF00224">
    <property type="entry name" value="PK"/>
    <property type="match status" value="1"/>
</dbReference>
<dbReference type="UniPathway" id="UPA00109">
    <property type="reaction ID" value="UER00188"/>
</dbReference>
<dbReference type="Pfam" id="PF02887">
    <property type="entry name" value="PK_C"/>
    <property type="match status" value="1"/>
</dbReference>
<accession>C0QT06</accession>
<comment type="catalytic activity">
    <reaction evidence="16">
        <text>pyruvate + ATP = phosphoenolpyruvate + ADP + H(+)</text>
        <dbReference type="Rhea" id="RHEA:18157"/>
        <dbReference type="ChEBI" id="CHEBI:15361"/>
        <dbReference type="ChEBI" id="CHEBI:15378"/>
        <dbReference type="ChEBI" id="CHEBI:30616"/>
        <dbReference type="ChEBI" id="CHEBI:58702"/>
        <dbReference type="ChEBI" id="CHEBI:456216"/>
        <dbReference type="EC" id="2.7.1.40"/>
    </reaction>
</comment>
<evidence type="ECO:0000256" key="5">
    <source>
        <dbReference type="ARBA" id="ARBA00012142"/>
    </source>
</evidence>
<dbReference type="InterPro" id="IPR040442">
    <property type="entry name" value="Pyrv_kinase-like_dom_sf"/>
</dbReference>
<dbReference type="NCBIfam" id="NF004491">
    <property type="entry name" value="PRK05826.1"/>
    <property type="match status" value="1"/>
</dbReference>
<evidence type="ECO:0000256" key="15">
    <source>
        <dbReference type="NCBIfam" id="TIGR01064"/>
    </source>
</evidence>
<dbReference type="InterPro" id="IPR001697">
    <property type="entry name" value="Pyr_Knase"/>
</dbReference>
<dbReference type="Gene3D" id="3.20.20.60">
    <property type="entry name" value="Phosphoenolpyruvate-binding domains"/>
    <property type="match status" value="1"/>
</dbReference>
<dbReference type="EC" id="2.7.1.40" evidence="5 15"/>
<dbReference type="AlphaFoldDB" id="C0QT06"/>
<evidence type="ECO:0000256" key="9">
    <source>
        <dbReference type="ARBA" id="ARBA00022741"/>
    </source>
</evidence>
<dbReference type="HOGENOM" id="CLU_015439_0_2_0"/>
<reference evidence="19 20" key="1">
    <citation type="journal article" date="2009" name="J. Bacteriol.">
        <title>Complete and draft genome sequences of six members of the Aquificales.</title>
        <authorList>
            <person name="Reysenbach A.L."/>
            <person name="Hamamura N."/>
            <person name="Podar M."/>
            <person name="Griffiths E."/>
            <person name="Ferreira S."/>
            <person name="Hochstein R."/>
            <person name="Heidelberg J."/>
            <person name="Johnson J."/>
            <person name="Mead D."/>
            <person name="Pohorille A."/>
            <person name="Sarmiento M."/>
            <person name="Schweighofer K."/>
            <person name="Seshadri R."/>
            <person name="Voytek M.A."/>
        </authorList>
    </citation>
    <scope>NUCLEOTIDE SEQUENCE [LARGE SCALE GENOMIC DNA]</scope>
    <source>
        <strain evidence="20">DSM 14350 / EX-H1</strain>
    </source>
</reference>
<evidence type="ECO:0000256" key="8">
    <source>
        <dbReference type="ARBA" id="ARBA00022723"/>
    </source>
</evidence>
<dbReference type="GO" id="GO:0000287">
    <property type="term" value="F:magnesium ion binding"/>
    <property type="evidence" value="ECO:0007669"/>
    <property type="project" value="UniProtKB-UniRule"/>
</dbReference>
<dbReference type="FunFam" id="3.20.20.60:FF:000025">
    <property type="entry name" value="Pyruvate kinase"/>
    <property type="match status" value="1"/>
</dbReference>
<comment type="cofactor">
    <cofactor evidence="1">
        <name>Mg(2+)</name>
        <dbReference type="ChEBI" id="CHEBI:18420"/>
    </cofactor>
</comment>
<dbReference type="InterPro" id="IPR015806">
    <property type="entry name" value="Pyrv_Knase_insert_dom_sf"/>
</dbReference>
<keyword evidence="13 16" id="KW-0324">Glycolysis</keyword>
<dbReference type="PRINTS" id="PR01050">
    <property type="entry name" value="PYRUVTKNASE"/>
</dbReference>
<keyword evidence="12 16" id="KW-0460">Magnesium</keyword>
<dbReference type="FunFam" id="2.40.33.10:FF:000001">
    <property type="entry name" value="Pyruvate kinase"/>
    <property type="match status" value="1"/>
</dbReference>
<evidence type="ECO:0000256" key="1">
    <source>
        <dbReference type="ARBA" id="ARBA00001946"/>
    </source>
</evidence>
<dbReference type="InterPro" id="IPR015813">
    <property type="entry name" value="Pyrv/PenolPyrv_kinase-like_dom"/>
</dbReference>
<evidence type="ECO:0000313" key="20">
    <source>
        <dbReference type="Proteomes" id="UP000001366"/>
    </source>
</evidence>
<evidence type="ECO:0000256" key="4">
    <source>
        <dbReference type="ARBA" id="ARBA00008663"/>
    </source>
</evidence>
<evidence type="ECO:0000256" key="14">
    <source>
        <dbReference type="ARBA" id="ARBA00023317"/>
    </source>
</evidence>
<evidence type="ECO:0000256" key="16">
    <source>
        <dbReference type="RuleBase" id="RU000504"/>
    </source>
</evidence>
<evidence type="ECO:0000259" key="18">
    <source>
        <dbReference type="Pfam" id="PF02887"/>
    </source>
</evidence>
<protein>
    <recommendedName>
        <fullName evidence="6 15">Pyruvate kinase</fullName>
        <ecNumber evidence="5 15">2.7.1.40</ecNumber>
    </recommendedName>
</protein>
<feature type="domain" description="Pyruvate kinase C-terminal" evidence="18">
    <location>
        <begin position="351"/>
        <end position="463"/>
    </location>
</feature>
<dbReference type="PANTHER" id="PTHR11817">
    <property type="entry name" value="PYRUVATE KINASE"/>
    <property type="match status" value="1"/>
</dbReference>
<dbReference type="STRING" id="123214.PERMA_0022"/>
<keyword evidence="11" id="KW-0067">ATP-binding</keyword>
<dbReference type="OrthoDB" id="9812123at2"/>
<evidence type="ECO:0000256" key="12">
    <source>
        <dbReference type="ARBA" id="ARBA00022842"/>
    </source>
</evidence>
<name>C0QT06_PERMH</name>
<evidence type="ECO:0000256" key="13">
    <source>
        <dbReference type="ARBA" id="ARBA00023152"/>
    </source>
</evidence>
<evidence type="ECO:0000259" key="17">
    <source>
        <dbReference type="Pfam" id="PF00224"/>
    </source>
</evidence>
<evidence type="ECO:0000256" key="7">
    <source>
        <dbReference type="ARBA" id="ARBA00022679"/>
    </source>
</evidence>
<evidence type="ECO:0000256" key="3">
    <source>
        <dbReference type="ARBA" id="ARBA00004997"/>
    </source>
</evidence>
<dbReference type="Gene3D" id="3.40.1380.20">
    <property type="entry name" value="Pyruvate kinase, C-terminal domain"/>
    <property type="match status" value="1"/>
</dbReference>
<evidence type="ECO:0000256" key="11">
    <source>
        <dbReference type="ARBA" id="ARBA00022840"/>
    </source>
</evidence>
<dbReference type="GO" id="GO:0005524">
    <property type="term" value="F:ATP binding"/>
    <property type="evidence" value="ECO:0007669"/>
    <property type="project" value="UniProtKB-KW"/>
</dbReference>
<dbReference type="InterPro" id="IPR015793">
    <property type="entry name" value="Pyrv_Knase_brl"/>
</dbReference>